<accession>A0A842HHK5</accession>
<proteinExistence type="inferred from homology"/>
<comment type="caution">
    <text evidence="6">The sequence shown here is derived from an EMBL/GenBank/DDBJ whole genome shotgun (WGS) entry which is preliminary data.</text>
</comment>
<sequence>MPELIRVCEADRRLAECQRLAPTVSCPLASAVGRVLRQSVIADRDLPPFDRVMMDGYAINTGRTAPGAILPVAGRSDAGAPQATLPPAPVAWEVMTGAPLPEHADAVVPYEAIAPGQHAGSIHLPADGQPVSGAFIHRRGSDYAAGATLLSSGTLLGPAEIGIAASCGLSELLVSEHPRLAVFATGDELVDVYVQPASHQIRQSNAYALEAALTLSGYPVSESARLADETASEDRIREAVDKHDVVIIAGAASRGRRDWAAPLLDSLATRVFHGIRQHPGKPLGLWCRPEGKLIFLLPGNPVAALTGMIRFVLPALSEREGRPLRHAYCSLREPPAPTDFTRYLPVRLSVLGPATAVAPRNSGDYARLAGTDGFIEIPSHQSPLPSTSHFRFYAWK</sequence>
<dbReference type="SMART" id="SM00852">
    <property type="entry name" value="MoCF_biosynth"/>
    <property type="match status" value="1"/>
</dbReference>
<dbReference type="Gene3D" id="3.90.105.10">
    <property type="entry name" value="Molybdopterin biosynthesis moea protein, domain 2"/>
    <property type="match status" value="1"/>
</dbReference>
<evidence type="ECO:0000256" key="2">
    <source>
        <dbReference type="ARBA" id="ARBA00010763"/>
    </source>
</evidence>
<dbReference type="AlphaFoldDB" id="A0A842HHK5"/>
<name>A0A842HHK5_9BACT</name>
<keyword evidence="4" id="KW-0500">Molybdenum</keyword>
<evidence type="ECO:0000256" key="4">
    <source>
        <dbReference type="RuleBase" id="RU365090"/>
    </source>
</evidence>
<organism evidence="6 7">
    <name type="scientific">Ruficoccus amylovorans</name>
    <dbReference type="NCBI Taxonomy" id="1804625"/>
    <lineage>
        <taxon>Bacteria</taxon>
        <taxon>Pseudomonadati</taxon>
        <taxon>Verrucomicrobiota</taxon>
        <taxon>Opitutia</taxon>
        <taxon>Puniceicoccales</taxon>
        <taxon>Cerasicoccaceae</taxon>
        <taxon>Ruficoccus</taxon>
    </lineage>
</organism>
<dbReference type="EC" id="2.10.1.1" evidence="4"/>
<dbReference type="Gene3D" id="2.40.340.10">
    <property type="entry name" value="MoeA, C-terminal, domain IV"/>
    <property type="match status" value="1"/>
</dbReference>
<comment type="function">
    <text evidence="1 4">Catalyzes the insertion of molybdate into adenylated molybdopterin with the concomitant release of AMP.</text>
</comment>
<dbReference type="GO" id="GO:0006777">
    <property type="term" value="P:Mo-molybdopterin cofactor biosynthetic process"/>
    <property type="evidence" value="ECO:0007669"/>
    <property type="project" value="UniProtKB-UniRule"/>
</dbReference>
<keyword evidence="4 6" id="KW-0808">Transferase</keyword>
<comment type="pathway">
    <text evidence="4">Cofactor biosynthesis; molybdopterin biosynthesis.</text>
</comment>
<comment type="similarity">
    <text evidence="2 4">Belongs to the MoeA family.</text>
</comment>
<keyword evidence="4" id="KW-0501">Molybdenum cofactor biosynthesis</keyword>
<dbReference type="Gene3D" id="3.40.980.10">
    <property type="entry name" value="MoaB/Mog-like domain"/>
    <property type="match status" value="1"/>
</dbReference>
<dbReference type="Proteomes" id="UP000546464">
    <property type="component" value="Unassembled WGS sequence"/>
</dbReference>
<dbReference type="InterPro" id="IPR036135">
    <property type="entry name" value="MoeA_linker/N_sf"/>
</dbReference>
<comment type="cofactor">
    <cofactor evidence="4">
        <name>Mg(2+)</name>
        <dbReference type="ChEBI" id="CHEBI:18420"/>
    </cofactor>
</comment>
<dbReference type="InterPro" id="IPR001453">
    <property type="entry name" value="MoaB/Mog_dom"/>
</dbReference>
<dbReference type="SUPFAM" id="SSF53218">
    <property type="entry name" value="Molybdenum cofactor biosynthesis proteins"/>
    <property type="match status" value="1"/>
</dbReference>
<dbReference type="GO" id="GO:0061599">
    <property type="term" value="F:molybdopterin molybdotransferase activity"/>
    <property type="evidence" value="ECO:0007669"/>
    <property type="project" value="UniProtKB-UniRule"/>
</dbReference>
<dbReference type="EMBL" id="JACHVB010000042">
    <property type="protein sequence ID" value="MBC2595478.1"/>
    <property type="molecule type" value="Genomic_DNA"/>
</dbReference>
<keyword evidence="4" id="KW-0460">Magnesium</keyword>
<keyword evidence="7" id="KW-1185">Reference proteome</keyword>
<reference evidence="6 7" key="1">
    <citation type="submission" date="2020-07" db="EMBL/GenBank/DDBJ databases">
        <authorList>
            <person name="Feng X."/>
        </authorList>
    </citation>
    <scope>NUCLEOTIDE SEQUENCE [LARGE SCALE GENOMIC DNA]</scope>
    <source>
        <strain evidence="6 7">JCM31066</strain>
    </source>
</reference>
<dbReference type="GO" id="GO:0046872">
    <property type="term" value="F:metal ion binding"/>
    <property type="evidence" value="ECO:0007669"/>
    <property type="project" value="UniProtKB-UniRule"/>
</dbReference>
<evidence type="ECO:0000259" key="5">
    <source>
        <dbReference type="SMART" id="SM00852"/>
    </source>
</evidence>
<dbReference type="RefSeq" id="WP_185676433.1">
    <property type="nucleotide sequence ID" value="NZ_JACHVB010000042.1"/>
</dbReference>
<dbReference type="UniPathway" id="UPA00344"/>
<dbReference type="SUPFAM" id="SSF63882">
    <property type="entry name" value="MoeA N-terminal region -like"/>
    <property type="match status" value="1"/>
</dbReference>
<dbReference type="PANTHER" id="PTHR10192:SF5">
    <property type="entry name" value="GEPHYRIN"/>
    <property type="match status" value="1"/>
</dbReference>
<dbReference type="InterPro" id="IPR005110">
    <property type="entry name" value="MoeA_linker/N"/>
</dbReference>
<dbReference type="Gene3D" id="2.170.190.11">
    <property type="entry name" value="Molybdopterin biosynthesis moea protein, domain 3"/>
    <property type="match status" value="1"/>
</dbReference>
<dbReference type="PANTHER" id="PTHR10192">
    <property type="entry name" value="MOLYBDOPTERIN BIOSYNTHESIS PROTEIN"/>
    <property type="match status" value="1"/>
</dbReference>
<evidence type="ECO:0000256" key="3">
    <source>
        <dbReference type="ARBA" id="ARBA00047317"/>
    </source>
</evidence>
<dbReference type="InterPro" id="IPR036688">
    <property type="entry name" value="MoeA_C_domain_IV_sf"/>
</dbReference>
<evidence type="ECO:0000256" key="1">
    <source>
        <dbReference type="ARBA" id="ARBA00002901"/>
    </source>
</evidence>
<dbReference type="InterPro" id="IPR036425">
    <property type="entry name" value="MoaB/Mog-like_dom_sf"/>
</dbReference>
<dbReference type="CDD" id="cd00887">
    <property type="entry name" value="MoeA"/>
    <property type="match status" value="1"/>
</dbReference>
<dbReference type="Pfam" id="PF03453">
    <property type="entry name" value="MoeA_N"/>
    <property type="match status" value="1"/>
</dbReference>
<gene>
    <name evidence="6" type="ORF">H5P28_14520</name>
</gene>
<dbReference type="GO" id="GO:0005829">
    <property type="term" value="C:cytosol"/>
    <property type="evidence" value="ECO:0007669"/>
    <property type="project" value="TreeGrafter"/>
</dbReference>
<protein>
    <recommendedName>
        <fullName evidence="4">Molybdopterin molybdenumtransferase</fullName>
        <ecNumber evidence="4">2.10.1.1</ecNumber>
    </recommendedName>
</protein>
<evidence type="ECO:0000313" key="7">
    <source>
        <dbReference type="Proteomes" id="UP000546464"/>
    </source>
</evidence>
<feature type="domain" description="MoaB/Mog" evidence="5">
    <location>
        <begin position="181"/>
        <end position="318"/>
    </location>
</feature>
<keyword evidence="4" id="KW-0479">Metal-binding</keyword>
<dbReference type="InterPro" id="IPR038987">
    <property type="entry name" value="MoeA-like"/>
</dbReference>
<comment type="catalytic activity">
    <reaction evidence="3">
        <text>adenylyl-molybdopterin + molybdate = Mo-molybdopterin + AMP + H(+)</text>
        <dbReference type="Rhea" id="RHEA:35047"/>
        <dbReference type="ChEBI" id="CHEBI:15378"/>
        <dbReference type="ChEBI" id="CHEBI:36264"/>
        <dbReference type="ChEBI" id="CHEBI:62727"/>
        <dbReference type="ChEBI" id="CHEBI:71302"/>
        <dbReference type="ChEBI" id="CHEBI:456215"/>
        <dbReference type="EC" id="2.10.1.1"/>
    </reaction>
</comment>
<dbReference type="Pfam" id="PF00994">
    <property type="entry name" value="MoCF_biosynth"/>
    <property type="match status" value="1"/>
</dbReference>
<evidence type="ECO:0000313" key="6">
    <source>
        <dbReference type="EMBL" id="MBC2595478.1"/>
    </source>
</evidence>